<accession>A0ABD0RZ96</accession>
<proteinExistence type="predicted"/>
<sequence>DLSMRLQILLDQTLLSAYKNVSRGLFEQHKAIYSFMLCVEILMQRGEISQQEWQYFLRGAGAMEKVRN</sequence>
<reference evidence="1 2" key="1">
    <citation type="submission" date="2024-05" db="EMBL/GenBank/DDBJ databases">
        <title>Genome sequencing and assembly of Indian major carp, Cirrhinus mrigala (Hamilton, 1822).</title>
        <authorList>
            <person name="Mohindra V."/>
            <person name="Chowdhury L.M."/>
            <person name="Lal K."/>
            <person name="Jena J.K."/>
        </authorList>
    </citation>
    <scope>NUCLEOTIDE SEQUENCE [LARGE SCALE GENOMIC DNA]</scope>
    <source>
        <strain evidence="1">CM1030</strain>
        <tissue evidence="1">Blood</tissue>
    </source>
</reference>
<dbReference type="Gene3D" id="1.10.8.1220">
    <property type="match status" value="1"/>
</dbReference>
<protein>
    <submittedName>
        <fullName evidence="1">Uncharacterized protein</fullName>
    </submittedName>
</protein>
<name>A0ABD0RZ96_CIRMR</name>
<dbReference type="PANTHER" id="PTHR22878">
    <property type="entry name" value="DYNEIN HEAVY CHAIN 6, AXONEMAL-LIKE-RELATED"/>
    <property type="match status" value="1"/>
</dbReference>
<evidence type="ECO:0000313" key="1">
    <source>
        <dbReference type="EMBL" id="KAL0203880.1"/>
    </source>
</evidence>
<dbReference type="Proteomes" id="UP001529510">
    <property type="component" value="Unassembled WGS sequence"/>
</dbReference>
<gene>
    <name evidence="1" type="ORF">M9458_001898</name>
</gene>
<comment type="caution">
    <text evidence="1">The sequence shown here is derived from an EMBL/GenBank/DDBJ whole genome shotgun (WGS) entry which is preliminary data.</text>
</comment>
<keyword evidence="2" id="KW-1185">Reference proteome</keyword>
<dbReference type="PANTHER" id="PTHR22878:SF68">
    <property type="entry name" value="DYNEIN HEAVY CHAIN 6, AXONEMAL-LIKE"/>
    <property type="match status" value="1"/>
</dbReference>
<dbReference type="InterPro" id="IPR026983">
    <property type="entry name" value="DHC"/>
</dbReference>
<dbReference type="EMBL" id="JAMKFB020000001">
    <property type="protein sequence ID" value="KAL0203880.1"/>
    <property type="molecule type" value="Genomic_DNA"/>
</dbReference>
<feature type="non-terminal residue" evidence="1">
    <location>
        <position position="1"/>
    </location>
</feature>
<dbReference type="AlphaFoldDB" id="A0ABD0RZ96"/>
<evidence type="ECO:0000313" key="2">
    <source>
        <dbReference type="Proteomes" id="UP001529510"/>
    </source>
</evidence>
<feature type="non-terminal residue" evidence="1">
    <location>
        <position position="68"/>
    </location>
</feature>
<organism evidence="1 2">
    <name type="scientific">Cirrhinus mrigala</name>
    <name type="common">Mrigala</name>
    <dbReference type="NCBI Taxonomy" id="683832"/>
    <lineage>
        <taxon>Eukaryota</taxon>
        <taxon>Metazoa</taxon>
        <taxon>Chordata</taxon>
        <taxon>Craniata</taxon>
        <taxon>Vertebrata</taxon>
        <taxon>Euteleostomi</taxon>
        <taxon>Actinopterygii</taxon>
        <taxon>Neopterygii</taxon>
        <taxon>Teleostei</taxon>
        <taxon>Ostariophysi</taxon>
        <taxon>Cypriniformes</taxon>
        <taxon>Cyprinidae</taxon>
        <taxon>Labeoninae</taxon>
        <taxon>Labeonini</taxon>
        <taxon>Cirrhinus</taxon>
    </lineage>
</organism>